<keyword evidence="4" id="KW-1185">Reference proteome</keyword>
<comment type="caution">
    <text evidence="3">The sequence shown here is derived from an EMBL/GenBank/DDBJ whole genome shotgun (WGS) entry which is preliminary data.</text>
</comment>
<reference evidence="3 4" key="1">
    <citation type="journal article" date="2020" name="Nat. Commun.">
        <title>Genome of Tripterygium wilfordii and identification of cytochrome P450 involved in triptolide biosynthesis.</title>
        <authorList>
            <person name="Tu L."/>
            <person name="Su P."/>
            <person name="Zhang Z."/>
            <person name="Gao L."/>
            <person name="Wang J."/>
            <person name="Hu T."/>
            <person name="Zhou J."/>
            <person name="Zhang Y."/>
            <person name="Zhao Y."/>
            <person name="Liu Y."/>
            <person name="Song Y."/>
            <person name="Tong Y."/>
            <person name="Lu Y."/>
            <person name="Yang J."/>
            <person name="Xu C."/>
            <person name="Jia M."/>
            <person name="Peters R.J."/>
            <person name="Huang L."/>
            <person name="Gao W."/>
        </authorList>
    </citation>
    <scope>NUCLEOTIDE SEQUENCE [LARGE SCALE GENOMIC DNA]</scope>
    <source>
        <strain evidence="4">cv. XIE 37</strain>
        <tissue evidence="3">Leaf</tissue>
    </source>
</reference>
<evidence type="ECO:0008006" key="5">
    <source>
        <dbReference type="Google" id="ProtNLM"/>
    </source>
</evidence>
<name>A0A7J7DEE3_TRIWF</name>
<dbReference type="InterPro" id="IPR011604">
    <property type="entry name" value="PDDEXK-like_dom_sf"/>
</dbReference>
<feature type="compositionally biased region" description="Polar residues" evidence="2">
    <location>
        <begin position="15"/>
        <end position="24"/>
    </location>
</feature>
<dbReference type="InterPro" id="IPR019190">
    <property type="entry name" value="EXOV"/>
</dbReference>
<evidence type="ECO:0000313" key="4">
    <source>
        <dbReference type="Proteomes" id="UP000593562"/>
    </source>
</evidence>
<feature type="compositionally biased region" description="Low complexity" evidence="2">
    <location>
        <begin position="1"/>
        <end position="12"/>
    </location>
</feature>
<dbReference type="EMBL" id="JAAARO010000007">
    <property type="protein sequence ID" value="KAF5744681.1"/>
    <property type="molecule type" value="Genomic_DNA"/>
</dbReference>
<dbReference type="PANTHER" id="PTHR14464">
    <property type="entry name" value="EXONUCLEASE V"/>
    <property type="match status" value="1"/>
</dbReference>
<gene>
    <name evidence="3" type="ORF">HS088_TW07G00258</name>
</gene>
<organism evidence="3 4">
    <name type="scientific">Tripterygium wilfordii</name>
    <name type="common">Thunder God vine</name>
    <dbReference type="NCBI Taxonomy" id="458696"/>
    <lineage>
        <taxon>Eukaryota</taxon>
        <taxon>Viridiplantae</taxon>
        <taxon>Streptophyta</taxon>
        <taxon>Embryophyta</taxon>
        <taxon>Tracheophyta</taxon>
        <taxon>Spermatophyta</taxon>
        <taxon>Magnoliopsida</taxon>
        <taxon>eudicotyledons</taxon>
        <taxon>Gunneridae</taxon>
        <taxon>Pentapetalae</taxon>
        <taxon>rosids</taxon>
        <taxon>fabids</taxon>
        <taxon>Celastrales</taxon>
        <taxon>Celastraceae</taxon>
        <taxon>Tripterygium</taxon>
    </lineage>
</organism>
<dbReference type="GO" id="GO:0036297">
    <property type="term" value="P:interstrand cross-link repair"/>
    <property type="evidence" value="ECO:0007669"/>
    <property type="project" value="TreeGrafter"/>
</dbReference>
<evidence type="ECO:0000256" key="2">
    <source>
        <dbReference type="SAM" id="MobiDB-lite"/>
    </source>
</evidence>
<protein>
    <recommendedName>
        <fullName evidence="5">Exonuclease V chloroplastic</fullName>
    </recommendedName>
</protein>
<evidence type="ECO:0000256" key="1">
    <source>
        <dbReference type="ARBA" id="ARBA00009797"/>
    </source>
</evidence>
<dbReference type="Gene3D" id="3.90.320.10">
    <property type="match status" value="1"/>
</dbReference>
<evidence type="ECO:0000313" key="3">
    <source>
        <dbReference type="EMBL" id="KAF5744681.1"/>
    </source>
</evidence>
<feature type="region of interest" description="Disordered" evidence="2">
    <location>
        <begin position="1"/>
        <end position="24"/>
    </location>
</feature>
<dbReference type="Proteomes" id="UP000593562">
    <property type="component" value="Unassembled WGS sequence"/>
</dbReference>
<sequence>MSDSQSVSFSDSPHNRQTSNNNPTIPIEIVSEEEMALLEAALAATRSSFSSSDIPSICSPSPSSQFQMNARCVSSITLLSKRGLSCCSRPDIEDFGGTQKRNRVPESLLQRFRKNRALSVTDFTNTEWCEKQTEFSLLFGKRKVNKAMKAGSVRHAKLEEEIVKKVKVRVKSAEDIWALKFLNFITGANQLQFEGLTRELPLIGFVEGVWLVGVMDEIRLPLSETNRCPVLVDTKTRVRDTLPAEPQRRNGRLQLMCYKYLWDSLVAEKFSSRQFFEFFSLDPYYLLCEEIHLSTVSSGFPAKTLNDVVRFFRNTCSMFLPAHEQLLLRYELQKDNSVLAEDHFTYDPDWLKSQLQRCLEFWLGEREASFVPEEEQWKCHYCQFAYMCPATSKPDSMPSPEKTNTDGTPS</sequence>
<dbReference type="FunCoup" id="A0A7J7DEE3">
    <property type="interactions" value="2621"/>
</dbReference>
<dbReference type="InParanoid" id="A0A7J7DEE3"/>
<accession>A0A7J7DEE3</accession>
<dbReference type="AlphaFoldDB" id="A0A7J7DEE3"/>
<dbReference type="GO" id="GO:0045145">
    <property type="term" value="F:single-stranded DNA 5'-3' DNA exonuclease activity"/>
    <property type="evidence" value="ECO:0007669"/>
    <property type="project" value="InterPro"/>
</dbReference>
<dbReference type="GO" id="GO:0005634">
    <property type="term" value="C:nucleus"/>
    <property type="evidence" value="ECO:0007669"/>
    <property type="project" value="TreeGrafter"/>
</dbReference>
<proteinExistence type="inferred from homology"/>
<dbReference type="PANTHER" id="PTHR14464:SF4">
    <property type="entry name" value="EXONUCLEASE V"/>
    <property type="match status" value="1"/>
</dbReference>
<dbReference type="Pfam" id="PF09810">
    <property type="entry name" value="Exo5"/>
    <property type="match status" value="3"/>
</dbReference>
<comment type="similarity">
    <text evidence="1">Belongs to the EXO5 family.</text>
</comment>
<dbReference type="OrthoDB" id="354769at2759"/>